<feature type="region of interest" description="Disordered" evidence="1">
    <location>
        <begin position="71"/>
        <end position="91"/>
    </location>
</feature>
<keyword evidence="2" id="KW-0812">Transmembrane</keyword>
<protein>
    <submittedName>
        <fullName evidence="3">Uncharacterized protein</fullName>
    </submittedName>
</protein>
<name>A0A3E4QTM0_9ACTN</name>
<evidence type="ECO:0000313" key="3">
    <source>
        <dbReference type="EMBL" id="RGL10203.1"/>
    </source>
</evidence>
<dbReference type="AlphaFoldDB" id="A0A3E4QTM0"/>
<keyword evidence="2" id="KW-1133">Transmembrane helix</keyword>
<dbReference type="RefSeq" id="WP_117679681.1">
    <property type="nucleotide sequence ID" value="NZ_QSRJ01000006.1"/>
</dbReference>
<comment type="caution">
    <text evidence="3">The sequence shown here is derived from an EMBL/GenBank/DDBJ whole genome shotgun (WGS) entry which is preliminary data.</text>
</comment>
<dbReference type="Proteomes" id="UP000260943">
    <property type="component" value="Unassembled WGS sequence"/>
</dbReference>
<dbReference type="EMBL" id="QSRJ01000006">
    <property type="protein sequence ID" value="RGL10203.1"/>
    <property type="molecule type" value="Genomic_DNA"/>
</dbReference>
<evidence type="ECO:0000256" key="2">
    <source>
        <dbReference type="SAM" id="Phobius"/>
    </source>
</evidence>
<evidence type="ECO:0000313" key="4">
    <source>
        <dbReference type="Proteomes" id="UP000260943"/>
    </source>
</evidence>
<reference evidence="3 4" key="1">
    <citation type="submission" date="2018-08" db="EMBL/GenBank/DDBJ databases">
        <title>A genome reference for cultivated species of the human gut microbiota.</title>
        <authorList>
            <person name="Zou Y."/>
            <person name="Xue W."/>
            <person name="Luo G."/>
        </authorList>
    </citation>
    <scope>NUCLEOTIDE SEQUENCE [LARGE SCALE GENOMIC DNA]</scope>
    <source>
        <strain evidence="3 4">TF08-14</strain>
    </source>
</reference>
<sequence length="543" mass="57439">MSDPHNSDRDAIDSVEPSLASSALDRTFGAHFGTSTQILPDDLATREAMRQAAHFAPPSPQTVSNRISRVPEISDPVPAPGQVPASSEVSASGQVIAPDQSPLHNQTTARELAKTATSTYAAACELVAIARRDLAEYNQAVNSLTQVLPTATATLQQGGRDGWTQALHRPVSADAVEADSLDEKPKKRRMPRWAIVLIVILLVGGAGVGGFFALGGPAYIASMLAEVDESAVAAVLEQDDAFMRGFASTDYVGESTYQLSDVRITQAVTEDDGSVLVDAEAVLTNEFFKSECLVHLIFVHASQVYRYPSMQDAETATSPDGEWLGTLSQSSATTRAIAGVTNDPDFPEGFSPTFDEASQTCSYTGVSSLDMWFGSRRTSTPYTYTFDGQAWTRSAGEATEEFSYNADALAGYYSAQDGDAGRMTSFRIVDFDASTGAFSIEYKATSSGFNPQTISGVIACQMTSEAAGEGSGSFRQADGFVYAFSGDGQSSGGDGAAHIEGVLGLDGSILFDFSGDYTKPAFLFGNPSNESMEISGSVVKQQG</sequence>
<feature type="transmembrane region" description="Helical" evidence="2">
    <location>
        <begin position="193"/>
        <end position="214"/>
    </location>
</feature>
<keyword evidence="2" id="KW-0472">Membrane</keyword>
<gene>
    <name evidence="3" type="ORF">DXC81_06385</name>
</gene>
<proteinExistence type="predicted"/>
<organism evidence="3 4">
    <name type="scientific">Collinsella tanakaei</name>
    <dbReference type="NCBI Taxonomy" id="626935"/>
    <lineage>
        <taxon>Bacteria</taxon>
        <taxon>Bacillati</taxon>
        <taxon>Actinomycetota</taxon>
        <taxon>Coriobacteriia</taxon>
        <taxon>Coriobacteriales</taxon>
        <taxon>Coriobacteriaceae</taxon>
        <taxon>Collinsella</taxon>
    </lineage>
</organism>
<evidence type="ECO:0000256" key="1">
    <source>
        <dbReference type="SAM" id="MobiDB-lite"/>
    </source>
</evidence>
<accession>A0A3E4QTM0</accession>